<evidence type="ECO:0000313" key="3">
    <source>
        <dbReference type="Proteomes" id="UP000646911"/>
    </source>
</evidence>
<dbReference type="EMBL" id="JACOFX010000039">
    <property type="protein sequence ID" value="MBC3911522.1"/>
    <property type="molecule type" value="Genomic_DNA"/>
</dbReference>
<evidence type="ECO:0000313" key="2">
    <source>
        <dbReference type="EMBL" id="MBC3911522.1"/>
    </source>
</evidence>
<evidence type="ECO:0000256" key="1">
    <source>
        <dbReference type="SAM" id="SignalP"/>
    </source>
</evidence>
<gene>
    <name evidence="2" type="ORF">H8L47_28560</name>
</gene>
<sequence length="129" mass="14320">MKKALLIFLMMILPWQAIAATERNVTHVLGSGKSHDMEFVIKHIAEHADHVLHHHDDDADEDDDTNVDDSLKSVEHLADYDQAGSLNVLFFVPVQAADALVSPTPAVLWSDTFSDRTTIPLLRPPRTSA</sequence>
<proteinExistence type="predicted"/>
<comment type="caution">
    <text evidence="2">The sequence shown here is derived from an EMBL/GenBank/DDBJ whole genome shotgun (WGS) entry which is preliminary data.</text>
</comment>
<name>A0ABR6ZJU1_9BURK</name>
<feature type="signal peptide" evidence="1">
    <location>
        <begin position="1"/>
        <end position="19"/>
    </location>
</feature>
<keyword evidence="1" id="KW-0732">Signal</keyword>
<keyword evidence="3" id="KW-1185">Reference proteome</keyword>
<reference evidence="2 3" key="1">
    <citation type="submission" date="2020-08" db="EMBL/GenBank/DDBJ databases">
        <title>Novel species isolated from subtropical streams in China.</title>
        <authorList>
            <person name="Lu H."/>
        </authorList>
    </citation>
    <scope>NUCLEOTIDE SEQUENCE [LARGE SCALE GENOMIC DNA]</scope>
    <source>
        <strain evidence="2 3">NL8W</strain>
    </source>
</reference>
<protein>
    <submittedName>
        <fullName evidence="2">Uncharacterized protein</fullName>
    </submittedName>
</protein>
<dbReference type="RefSeq" id="WP_186957228.1">
    <property type="nucleotide sequence ID" value="NZ_JACOFX010000039.1"/>
</dbReference>
<feature type="chain" id="PRO_5046425539" evidence="1">
    <location>
        <begin position="20"/>
        <end position="129"/>
    </location>
</feature>
<dbReference type="Proteomes" id="UP000646911">
    <property type="component" value="Unassembled WGS sequence"/>
</dbReference>
<accession>A0ABR6ZJU1</accession>
<organism evidence="2 3">
    <name type="scientific">Undibacterium umbellatum</name>
    <dbReference type="NCBI Taxonomy" id="2762300"/>
    <lineage>
        <taxon>Bacteria</taxon>
        <taxon>Pseudomonadati</taxon>
        <taxon>Pseudomonadota</taxon>
        <taxon>Betaproteobacteria</taxon>
        <taxon>Burkholderiales</taxon>
        <taxon>Oxalobacteraceae</taxon>
        <taxon>Undibacterium</taxon>
    </lineage>
</organism>